<evidence type="ECO:0000313" key="4">
    <source>
        <dbReference type="Proteomes" id="UP000298654"/>
    </source>
</evidence>
<protein>
    <submittedName>
        <fullName evidence="3">Alpha/beta fold hydrolase</fullName>
    </submittedName>
</protein>
<feature type="domain" description="AB hydrolase-1" evidence="2">
    <location>
        <begin position="1"/>
        <end position="193"/>
    </location>
</feature>
<dbReference type="InterPro" id="IPR000073">
    <property type="entry name" value="AB_hydrolase_1"/>
</dbReference>
<dbReference type="Pfam" id="PF00561">
    <property type="entry name" value="Abhydrolase_1"/>
    <property type="match status" value="1"/>
</dbReference>
<reference evidence="3 4" key="1">
    <citation type="submission" date="2018-12" db="EMBL/GenBank/DDBJ databases">
        <authorList>
            <person name="Chong R.A."/>
        </authorList>
    </citation>
    <scope>NUCLEOTIDE SEQUENCE [LARGE SCALE GENOMIC DNA]</scope>
    <source>
        <strain evidence="3 4">Aar</strain>
    </source>
</reference>
<dbReference type="InterPro" id="IPR029058">
    <property type="entry name" value="AB_hydrolase_fold"/>
</dbReference>
<dbReference type="PANTHER" id="PTHR43798:SF31">
    <property type="entry name" value="AB HYDROLASE SUPERFAMILY PROTEIN YCLE"/>
    <property type="match status" value="1"/>
</dbReference>
<proteinExistence type="predicted"/>
<dbReference type="GO" id="GO:0016020">
    <property type="term" value="C:membrane"/>
    <property type="evidence" value="ECO:0007669"/>
    <property type="project" value="TreeGrafter"/>
</dbReference>
<dbReference type="InterPro" id="IPR050266">
    <property type="entry name" value="AB_hydrolase_sf"/>
</dbReference>
<dbReference type="SUPFAM" id="SSF53474">
    <property type="entry name" value="alpha/beta-Hydrolases"/>
    <property type="match status" value="1"/>
</dbReference>
<name>A0A4D6XQP4_9GAMM</name>
<evidence type="ECO:0000256" key="1">
    <source>
        <dbReference type="ARBA" id="ARBA00022801"/>
    </source>
</evidence>
<dbReference type="Gene3D" id="3.40.50.1820">
    <property type="entry name" value="alpha/beta hydrolase"/>
    <property type="match status" value="1"/>
</dbReference>
<dbReference type="EMBL" id="CP034900">
    <property type="protein sequence ID" value="QCI16191.1"/>
    <property type="molecule type" value="Genomic_DNA"/>
</dbReference>
<dbReference type="OrthoDB" id="9780744at2"/>
<evidence type="ECO:0000313" key="3">
    <source>
        <dbReference type="EMBL" id="QCI16191.1"/>
    </source>
</evidence>
<dbReference type="PANTHER" id="PTHR43798">
    <property type="entry name" value="MONOACYLGLYCEROL LIPASE"/>
    <property type="match status" value="1"/>
</dbReference>
<dbReference type="GO" id="GO:0016787">
    <property type="term" value="F:hydrolase activity"/>
    <property type="evidence" value="ECO:0007669"/>
    <property type="project" value="UniProtKB-KW"/>
</dbReference>
<dbReference type="AlphaFoldDB" id="A0A4D6XQP4"/>
<accession>A0A4D6XQP4</accession>
<evidence type="ECO:0000259" key="2">
    <source>
        <dbReference type="Pfam" id="PF00561"/>
    </source>
</evidence>
<organism evidence="3 4">
    <name type="scientific">Buchnera aphidicola</name>
    <name type="common">Artemisaphis artemisicola</name>
    <dbReference type="NCBI Taxonomy" id="1241836"/>
    <lineage>
        <taxon>Bacteria</taxon>
        <taxon>Pseudomonadati</taxon>
        <taxon>Pseudomonadota</taxon>
        <taxon>Gammaproteobacteria</taxon>
        <taxon>Enterobacterales</taxon>
        <taxon>Erwiniaceae</taxon>
        <taxon>Buchnera</taxon>
    </lineage>
</organism>
<reference evidence="3 4" key="2">
    <citation type="submission" date="2019-05" db="EMBL/GenBank/DDBJ databases">
        <title>Genome evolution of the obligate endosymbiont Buchnera aphidicola.</title>
        <authorList>
            <person name="Moran N.A."/>
        </authorList>
    </citation>
    <scope>NUCLEOTIDE SEQUENCE [LARGE SCALE GENOMIC DNA]</scope>
    <source>
        <strain evidence="3 4">Aar</strain>
    </source>
</reference>
<dbReference type="Proteomes" id="UP000298654">
    <property type="component" value="Chromosome"/>
</dbReference>
<gene>
    <name evidence="3" type="ORF">D9V59_02730</name>
</gene>
<sequence length="211" mass="24108">MDLPGCGKNKNIPSMTIDNIIELLNNKMPKNAIWLGWSIGGLIASRFALHYPKNILAIISVASSPCFIAKKNWPGITKCTVYRFYKNLKTNYYETLHTFLTLQQRNLINSIELKKIIYSQNKPSIKLLIEGLKIICSVDLRLEITYIKVPVLRIYGAMDSLVPKKISSILDDKCPDTYSVIIEKAAHTPFISHQKEFCTILLNFKKLLLKY</sequence>
<keyword evidence="1 3" id="KW-0378">Hydrolase</keyword>